<accession>A0A1N7AGI7</accession>
<dbReference type="STRING" id="58117.SAMN05421833_108177"/>
<dbReference type="Proteomes" id="UP000186096">
    <property type="component" value="Unassembled WGS sequence"/>
</dbReference>
<dbReference type="RefSeq" id="WP_076434893.1">
    <property type="nucleotide sequence ID" value="NZ_FTNI01000008.1"/>
</dbReference>
<dbReference type="InterPro" id="IPR016040">
    <property type="entry name" value="NAD(P)-bd_dom"/>
</dbReference>
<dbReference type="Gene3D" id="3.40.50.720">
    <property type="entry name" value="NAD(P)-binding Rossmann-like Domain"/>
    <property type="match status" value="1"/>
</dbReference>
<protein>
    <submittedName>
        <fullName evidence="2">Uncharacterized conserved protein YbjT, contains NAD(P)-binding and DUF2867 domains</fullName>
    </submittedName>
</protein>
<dbReference type="Gene3D" id="3.90.25.10">
    <property type="entry name" value="UDP-galactose 4-epimerase, domain 1"/>
    <property type="match status" value="1"/>
</dbReference>
<dbReference type="InterPro" id="IPR036291">
    <property type="entry name" value="NAD(P)-bd_dom_sf"/>
</dbReference>
<dbReference type="InterPro" id="IPR051604">
    <property type="entry name" value="Ergot_Alk_Oxidoreductase"/>
</dbReference>
<dbReference type="OrthoDB" id="116343at2"/>
<keyword evidence="3" id="KW-1185">Reference proteome</keyword>
<dbReference type="SUPFAM" id="SSF51735">
    <property type="entry name" value="NAD(P)-binding Rossmann-fold domains"/>
    <property type="match status" value="1"/>
</dbReference>
<organism evidence="2 3">
    <name type="scientific">Microbispora rosea</name>
    <dbReference type="NCBI Taxonomy" id="58117"/>
    <lineage>
        <taxon>Bacteria</taxon>
        <taxon>Bacillati</taxon>
        <taxon>Actinomycetota</taxon>
        <taxon>Actinomycetes</taxon>
        <taxon>Streptosporangiales</taxon>
        <taxon>Streptosporangiaceae</taxon>
        <taxon>Microbispora</taxon>
    </lineage>
</organism>
<dbReference type="CDD" id="cd05269">
    <property type="entry name" value="TMR_SDR_a"/>
    <property type="match status" value="1"/>
</dbReference>
<dbReference type="PANTHER" id="PTHR43162">
    <property type="match status" value="1"/>
</dbReference>
<reference evidence="3" key="1">
    <citation type="submission" date="2017-01" db="EMBL/GenBank/DDBJ databases">
        <authorList>
            <person name="Varghese N."/>
            <person name="Submissions S."/>
        </authorList>
    </citation>
    <scope>NUCLEOTIDE SEQUENCE [LARGE SCALE GENOMIC DNA]</scope>
    <source>
        <strain evidence="3">ATCC 12950</strain>
    </source>
</reference>
<dbReference type="EMBL" id="FTNI01000008">
    <property type="protein sequence ID" value="SIR38093.1"/>
    <property type="molecule type" value="Genomic_DNA"/>
</dbReference>
<dbReference type="Pfam" id="PF13460">
    <property type="entry name" value="NAD_binding_10"/>
    <property type="match status" value="1"/>
</dbReference>
<evidence type="ECO:0000313" key="2">
    <source>
        <dbReference type="EMBL" id="SIR38093.1"/>
    </source>
</evidence>
<proteinExistence type="predicted"/>
<name>A0A1N7AGI7_9ACTN</name>
<evidence type="ECO:0000313" key="3">
    <source>
        <dbReference type="Proteomes" id="UP000186096"/>
    </source>
</evidence>
<feature type="domain" description="NAD(P)-binding" evidence="1">
    <location>
        <begin position="6"/>
        <end position="179"/>
    </location>
</feature>
<sequence length="288" mass="30736">MLLVTGATGRIGRELVRELDARNAEFRILVRDPARAADLPASAERVLGDLDEPSTLAPTFDGVDRVFLLTPGIGVDQAANAVAAARIAGVRHIVLLSSIWVFGDPVPAMGRWHHERERLLRASGIPATILRPGGFMTNVLEWGPSIREEGVVLDAIGPGRSAPIDPADIAAVAALVLTENGHEGQTYTLTGDETFTIAEQVAIIAATIGRRIEVRAATTPEEIVRSRYPDGAPKPLADAILEAAALMRADTAGVRTGTVHHLLGRRPRTFSDWCARNAHALRLGGEAE</sequence>
<dbReference type="PANTHER" id="PTHR43162:SF1">
    <property type="entry name" value="PRESTALK A DIFFERENTIATION PROTEIN A"/>
    <property type="match status" value="1"/>
</dbReference>
<evidence type="ECO:0000259" key="1">
    <source>
        <dbReference type="Pfam" id="PF13460"/>
    </source>
</evidence>
<dbReference type="AlphaFoldDB" id="A0A1N7AGI7"/>
<gene>
    <name evidence="2" type="ORF">SAMN05421833_108177</name>
</gene>